<sequence>MTPELWMIEEMKKIEQSWGRGKFLNIERRAADAANHLLGEEVWEDLRVVTLIHDAERLGDDDFCTFVENYSSPSTE</sequence>
<comment type="caution">
    <text evidence="1">The sequence shown here is derived from an EMBL/GenBank/DDBJ whole genome shotgun (WGS) entry which is preliminary data.</text>
</comment>
<dbReference type="EMBL" id="JACIEZ010000002">
    <property type="protein sequence ID" value="MBB4064036.1"/>
    <property type="molecule type" value="Genomic_DNA"/>
</dbReference>
<dbReference type="AlphaFoldDB" id="A0A7W6J3B1"/>
<evidence type="ECO:0000313" key="1">
    <source>
        <dbReference type="EMBL" id="MBB4064036.1"/>
    </source>
</evidence>
<keyword evidence="2" id="KW-1185">Reference proteome</keyword>
<name>A0A7W6J3B1_9HYPH</name>
<evidence type="ECO:0000313" key="2">
    <source>
        <dbReference type="Proteomes" id="UP000528286"/>
    </source>
</evidence>
<accession>A0A7W6J3B1</accession>
<gene>
    <name evidence="1" type="ORF">GGR23_001213</name>
</gene>
<organism evidence="1 2">
    <name type="scientific">Gellertiella hungarica</name>
    <dbReference type="NCBI Taxonomy" id="1572859"/>
    <lineage>
        <taxon>Bacteria</taxon>
        <taxon>Pseudomonadati</taxon>
        <taxon>Pseudomonadota</taxon>
        <taxon>Alphaproteobacteria</taxon>
        <taxon>Hyphomicrobiales</taxon>
        <taxon>Rhizobiaceae</taxon>
        <taxon>Gellertiella</taxon>
    </lineage>
</organism>
<reference evidence="1 2" key="1">
    <citation type="submission" date="2020-08" db="EMBL/GenBank/DDBJ databases">
        <title>Genomic Encyclopedia of Type Strains, Phase IV (KMG-IV): sequencing the most valuable type-strain genomes for metagenomic binning, comparative biology and taxonomic classification.</title>
        <authorList>
            <person name="Goeker M."/>
        </authorList>
    </citation>
    <scope>NUCLEOTIDE SEQUENCE [LARGE SCALE GENOMIC DNA]</scope>
    <source>
        <strain evidence="1 2">DSM 29853</strain>
    </source>
</reference>
<proteinExistence type="predicted"/>
<protein>
    <submittedName>
        <fullName evidence="1">Uncharacterized protein</fullName>
    </submittedName>
</protein>
<dbReference type="Proteomes" id="UP000528286">
    <property type="component" value="Unassembled WGS sequence"/>
</dbReference>
<dbReference type="RefSeq" id="WP_183365278.1">
    <property type="nucleotide sequence ID" value="NZ_JACIEZ010000002.1"/>
</dbReference>